<proteinExistence type="predicted"/>
<evidence type="ECO:0000313" key="1">
    <source>
        <dbReference type="EMBL" id="KAF2728567.1"/>
    </source>
</evidence>
<dbReference type="EMBL" id="ML996275">
    <property type="protein sequence ID" value="KAF2728567.1"/>
    <property type="molecule type" value="Genomic_DNA"/>
</dbReference>
<sequence>MAYNTYIDSDGSVWERWMCWRADLETWPESEKLSILIRSLGSPIDALCSQYPDIEKEKLSLECKEMEQKMRTSIHRVFQIQMEAMSCHTMYNTLKKQCTSTTYNSQLHDLVGFQLEKHAEILWIRKLNKMGVELDWYQKALVTLVISWPRSRPTVQSWQSKPPPSSEKAYMEVCALLPQIIAHVCVLADPDLRSVTFYQRLTEQHRGNKDMMQLDMKAIRDSRDARTHSEAIKLDVLKEINLIEAQGGRRTLNASYGWCGDLQNNRVSRKGALCGFCGVIPNQYPFWSEYYFALGCLRYTAPATHRCAMHALRGKHEFWKQLQDLTKNCQLIQNQAHIPAKDQEPAERKAPPKVRGPAEACELVQNLCVWQAYHLLERTTTASFAPFHVTTGE</sequence>
<gene>
    <name evidence="1" type="ORF">EJ04DRAFT_581263</name>
</gene>
<evidence type="ECO:0000313" key="2">
    <source>
        <dbReference type="Proteomes" id="UP000799444"/>
    </source>
</evidence>
<protein>
    <submittedName>
        <fullName evidence="1">Uncharacterized protein</fullName>
    </submittedName>
</protein>
<organism evidence="1 2">
    <name type="scientific">Polyplosphaeria fusca</name>
    <dbReference type="NCBI Taxonomy" id="682080"/>
    <lineage>
        <taxon>Eukaryota</taxon>
        <taxon>Fungi</taxon>
        <taxon>Dikarya</taxon>
        <taxon>Ascomycota</taxon>
        <taxon>Pezizomycotina</taxon>
        <taxon>Dothideomycetes</taxon>
        <taxon>Pleosporomycetidae</taxon>
        <taxon>Pleosporales</taxon>
        <taxon>Tetraplosphaeriaceae</taxon>
        <taxon>Polyplosphaeria</taxon>
    </lineage>
</organism>
<reference evidence="1" key="1">
    <citation type="journal article" date="2020" name="Stud. Mycol.">
        <title>101 Dothideomycetes genomes: a test case for predicting lifestyles and emergence of pathogens.</title>
        <authorList>
            <person name="Haridas S."/>
            <person name="Albert R."/>
            <person name="Binder M."/>
            <person name="Bloem J."/>
            <person name="Labutti K."/>
            <person name="Salamov A."/>
            <person name="Andreopoulos B."/>
            <person name="Baker S."/>
            <person name="Barry K."/>
            <person name="Bills G."/>
            <person name="Bluhm B."/>
            <person name="Cannon C."/>
            <person name="Castanera R."/>
            <person name="Culley D."/>
            <person name="Daum C."/>
            <person name="Ezra D."/>
            <person name="Gonzalez J."/>
            <person name="Henrissat B."/>
            <person name="Kuo A."/>
            <person name="Liang C."/>
            <person name="Lipzen A."/>
            <person name="Lutzoni F."/>
            <person name="Magnuson J."/>
            <person name="Mondo S."/>
            <person name="Nolan M."/>
            <person name="Ohm R."/>
            <person name="Pangilinan J."/>
            <person name="Park H.-J."/>
            <person name="Ramirez L."/>
            <person name="Alfaro M."/>
            <person name="Sun H."/>
            <person name="Tritt A."/>
            <person name="Yoshinaga Y."/>
            <person name="Zwiers L.-H."/>
            <person name="Turgeon B."/>
            <person name="Goodwin S."/>
            <person name="Spatafora J."/>
            <person name="Crous P."/>
            <person name="Grigoriev I."/>
        </authorList>
    </citation>
    <scope>NUCLEOTIDE SEQUENCE</scope>
    <source>
        <strain evidence="1">CBS 125425</strain>
    </source>
</reference>
<dbReference type="AlphaFoldDB" id="A0A9P4QJQ9"/>
<name>A0A9P4QJQ9_9PLEO</name>
<dbReference type="Proteomes" id="UP000799444">
    <property type="component" value="Unassembled WGS sequence"/>
</dbReference>
<comment type="caution">
    <text evidence="1">The sequence shown here is derived from an EMBL/GenBank/DDBJ whole genome shotgun (WGS) entry which is preliminary data.</text>
</comment>
<keyword evidence="2" id="KW-1185">Reference proteome</keyword>
<accession>A0A9P4QJQ9</accession>